<evidence type="ECO:0000256" key="5">
    <source>
        <dbReference type="ARBA" id="ARBA00022692"/>
    </source>
</evidence>
<keyword evidence="4" id="KW-1003">Cell membrane</keyword>
<evidence type="ECO:0000256" key="11">
    <source>
        <dbReference type="ARBA" id="ARBA00024803"/>
    </source>
</evidence>
<dbReference type="GO" id="GO:0035869">
    <property type="term" value="C:ciliary transition zone"/>
    <property type="evidence" value="ECO:0007669"/>
    <property type="project" value="TreeGrafter"/>
</dbReference>
<evidence type="ECO:0000256" key="7">
    <source>
        <dbReference type="ARBA" id="ARBA00023069"/>
    </source>
</evidence>
<keyword evidence="7" id="KW-0969">Cilium</keyword>
<proteinExistence type="inferred from homology"/>
<dbReference type="Pfam" id="PF10149">
    <property type="entry name" value="TM231"/>
    <property type="match status" value="1"/>
</dbReference>
<keyword evidence="5 12" id="KW-0812">Transmembrane</keyword>
<evidence type="ECO:0000256" key="4">
    <source>
        <dbReference type="ARBA" id="ARBA00022475"/>
    </source>
</evidence>
<dbReference type="PANTHER" id="PTHR14605:SF1">
    <property type="entry name" value="TRANSMEMBRANE PROTEIN 231"/>
    <property type="match status" value="1"/>
</dbReference>
<evidence type="ECO:0000256" key="12">
    <source>
        <dbReference type="SAM" id="Phobius"/>
    </source>
</evidence>
<feature type="transmembrane region" description="Helical" evidence="12">
    <location>
        <begin position="23"/>
        <end position="43"/>
    </location>
</feature>
<keyword evidence="10" id="KW-0966">Cell projection</keyword>
<dbReference type="EMBL" id="OB792772">
    <property type="protein sequence ID" value="CAD7424262.1"/>
    <property type="molecule type" value="Genomic_DNA"/>
</dbReference>
<dbReference type="InterPro" id="IPR019306">
    <property type="entry name" value="TMEM231"/>
</dbReference>
<evidence type="ECO:0000256" key="2">
    <source>
        <dbReference type="ARBA" id="ARBA00009082"/>
    </source>
</evidence>
<dbReference type="AlphaFoldDB" id="A0A7R9HL74"/>
<gene>
    <name evidence="13" type="ORF">TMSB3V08_LOCUS1220</name>
</gene>
<evidence type="ECO:0000256" key="3">
    <source>
        <dbReference type="ARBA" id="ARBA00015087"/>
    </source>
</evidence>
<comment type="subcellular location">
    <subcellularLocation>
        <location evidence="1">Cell projection</location>
        <location evidence="1">Cilium membrane</location>
        <topology evidence="1">Multi-pass membrane protein</topology>
    </subcellularLocation>
</comment>
<protein>
    <recommendedName>
        <fullName evidence="3">Transmembrane protein 231</fullName>
    </recommendedName>
</protein>
<dbReference type="GO" id="GO:0032880">
    <property type="term" value="P:regulation of protein localization"/>
    <property type="evidence" value="ECO:0007669"/>
    <property type="project" value="TreeGrafter"/>
</dbReference>
<keyword evidence="9" id="KW-0325">Glycoprotein</keyword>
<sequence length="308" mass="36189">MAVYKVYSHCVKFKYKTTICSKATVFSFIITILTTIFPLLIAYRSHGFWIKSATYQEQPNVHFKHEYLLIVETDRIDSPVLCSTFRAFNKITNGINRCPKVKSREEDINQDGKFDELNIEIQVQLQQTDIALSVKLFLLFDYKLYKMSVFHMESLGVVQHSSSLPGARLDVVADLRLIQKQLLYSRGRDSRFNTSVFDLTRMVPDAFNLQTLFKEYARRNVTTRLSNVYPLWTAGRAPDMPFIVSALVHYPEETIMYRPGFWQVIKWAWVQYLSVFIIFVFIFRLVKEYVFSNQLVFTVKTVPWKKLF</sequence>
<evidence type="ECO:0000256" key="10">
    <source>
        <dbReference type="ARBA" id="ARBA00023273"/>
    </source>
</evidence>
<evidence type="ECO:0000256" key="1">
    <source>
        <dbReference type="ARBA" id="ARBA00004272"/>
    </source>
</evidence>
<evidence type="ECO:0000256" key="8">
    <source>
        <dbReference type="ARBA" id="ARBA00023136"/>
    </source>
</evidence>
<accession>A0A7R9HL74</accession>
<reference evidence="13" key="1">
    <citation type="submission" date="2020-11" db="EMBL/GenBank/DDBJ databases">
        <authorList>
            <person name="Tran Van P."/>
        </authorList>
    </citation>
    <scope>NUCLEOTIDE SEQUENCE</scope>
</reference>
<keyword evidence="8 12" id="KW-0472">Membrane</keyword>
<organism evidence="13">
    <name type="scientific">Timema monikensis</name>
    <dbReference type="NCBI Taxonomy" id="170555"/>
    <lineage>
        <taxon>Eukaryota</taxon>
        <taxon>Metazoa</taxon>
        <taxon>Ecdysozoa</taxon>
        <taxon>Arthropoda</taxon>
        <taxon>Hexapoda</taxon>
        <taxon>Insecta</taxon>
        <taxon>Pterygota</taxon>
        <taxon>Neoptera</taxon>
        <taxon>Polyneoptera</taxon>
        <taxon>Phasmatodea</taxon>
        <taxon>Timematodea</taxon>
        <taxon>Timematoidea</taxon>
        <taxon>Timematidae</taxon>
        <taxon>Timema</taxon>
    </lineage>
</organism>
<name>A0A7R9HL74_9NEOP</name>
<dbReference type="PANTHER" id="PTHR14605">
    <property type="entry name" value="CHST5 PROTEIN"/>
    <property type="match status" value="1"/>
</dbReference>
<evidence type="ECO:0000256" key="9">
    <source>
        <dbReference type="ARBA" id="ARBA00023180"/>
    </source>
</evidence>
<comment type="similarity">
    <text evidence="2">Belongs to the TMEM231 family.</text>
</comment>
<evidence type="ECO:0000313" key="13">
    <source>
        <dbReference type="EMBL" id="CAD7424262.1"/>
    </source>
</evidence>
<comment type="function">
    <text evidence="11">Transmembrane component of the tectonic-like complex, a complex localized at the transition zone of primary cilia and acting as a barrier that prevents diffusion of transmembrane proteins between the cilia and plasma membranes. Required for ciliogenesis and sonic hedgehog/SHH signaling.</text>
</comment>
<evidence type="ECO:0000256" key="6">
    <source>
        <dbReference type="ARBA" id="ARBA00022989"/>
    </source>
</evidence>
<keyword evidence="6 12" id="KW-1133">Transmembrane helix</keyword>
<dbReference type="GO" id="GO:0060271">
    <property type="term" value="P:cilium assembly"/>
    <property type="evidence" value="ECO:0007669"/>
    <property type="project" value="TreeGrafter"/>
</dbReference>
<feature type="transmembrane region" description="Helical" evidence="12">
    <location>
        <begin position="267"/>
        <end position="286"/>
    </location>
</feature>
<dbReference type="GO" id="GO:0060170">
    <property type="term" value="C:ciliary membrane"/>
    <property type="evidence" value="ECO:0007669"/>
    <property type="project" value="UniProtKB-SubCell"/>
</dbReference>